<accession>A0A3B1BJ80</accession>
<evidence type="ECO:0000259" key="1">
    <source>
        <dbReference type="Pfam" id="PF00496"/>
    </source>
</evidence>
<dbReference type="GO" id="GO:0042597">
    <property type="term" value="C:periplasmic space"/>
    <property type="evidence" value="ECO:0007669"/>
    <property type="project" value="UniProtKB-ARBA"/>
</dbReference>
<protein>
    <submittedName>
        <fullName evidence="2">Oligopeptide ABC transporter, periplasmic oligopeptide-binding protein OppA (TC 3.A.1.5.1)</fullName>
    </submittedName>
</protein>
<reference evidence="2" key="1">
    <citation type="submission" date="2018-06" db="EMBL/GenBank/DDBJ databases">
        <authorList>
            <person name="Zhirakovskaya E."/>
        </authorList>
    </citation>
    <scope>NUCLEOTIDE SEQUENCE</scope>
</reference>
<dbReference type="Gene3D" id="3.90.76.10">
    <property type="entry name" value="Dipeptide-binding Protein, Domain 1"/>
    <property type="match status" value="1"/>
</dbReference>
<feature type="domain" description="Solute-binding protein family 5" evidence="1">
    <location>
        <begin position="82"/>
        <end position="463"/>
    </location>
</feature>
<dbReference type="GO" id="GO:0015833">
    <property type="term" value="P:peptide transport"/>
    <property type="evidence" value="ECO:0007669"/>
    <property type="project" value="TreeGrafter"/>
</dbReference>
<evidence type="ECO:0000313" key="2">
    <source>
        <dbReference type="EMBL" id="VAX16162.1"/>
    </source>
</evidence>
<dbReference type="GO" id="GO:1904680">
    <property type="term" value="F:peptide transmembrane transporter activity"/>
    <property type="evidence" value="ECO:0007669"/>
    <property type="project" value="TreeGrafter"/>
</dbReference>
<dbReference type="SUPFAM" id="SSF53850">
    <property type="entry name" value="Periplasmic binding protein-like II"/>
    <property type="match status" value="1"/>
</dbReference>
<dbReference type="Pfam" id="PF00496">
    <property type="entry name" value="SBP_bac_5"/>
    <property type="match status" value="1"/>
</dbReference>
<dbReference type="CDD" id="cd00995">
    <property type="entry name" value="PBP2_NikA_DppA_OppA_like"/>
    <property type="match status" value="1"/>
</dbReference>
<dbReference type="PIRSF" id="PIRSF002741">
    <property type="entry name" value="MppA"/>
    <property type="match status" value="1"/>
</dbReference>
<dbReference type="EMBL" id="UOGD01000046">
    <property type="protein sequence ID" value="VAX16162.1"/>
    <property type="molecule type" value="Genomic_DNA"/>
</dbReference>
<name>A0A3B1BJ80_9ZZZZ</name>
<dbReference type="Gene3D" id="3.40.190.10">
    <property type="entry name" value="Periplasmic binding protein-like II"/>
    <property type="match status" value="1"/>
</dbReference>
<organism evidence="2">
    <name type="scientific">hydrothermal vent metagenome</name>
    <dbReference type="NCBI Taxonomy" id="652676"/>
    <lineage>
        <taxon>unclassified sequences</taxon>
        <taxon>metagenomes</taxon>
        <taxon>ecological metagenomes</taxon>
    </lineage>
</organism>
<gene>
    <name evidence="2" type="ORF">MNBD_IGNAVI01-2129</name>
</gene>
<dbReference type="GO" id="GO:0043190">
    <property type="term" value="C:ATP-binding cassette (ABC) transporter complex"/>
    <property type="evidence" value="ECO:0007669"/>
    <property type="project" value="InterPro"/>
</dbReference>
<dbReference type="InterPro" id="IPR030678">
    <property type="entry name" value="Peptide/Ni-bd"/>
</dbReference>
<proteinExistence type="predicted"/>
<sequence length="546" mass="63072">MKIKSKIGLFFISASLLLVTNCSSNKNPKQIENKKNGGIINISLFDPVETFDPNKILYNSDWQVSMLLYEGLVGYKSSYYNLEPLIAESWEVKEDGSIYIFYLRDNVYFQDSPCFANLQGRKVNADDVMFTFQRIADSKKPSVNFSLFCDKIIGMKDYQKGKAESIEGIKVIDSLTVEFKLTKPFTTFLNILASSAAYIIPHEAIEFFKEDFYKHPVGTGSFKISYWLPTEELFLIKNKNYWGKDSSGIQLPYIDGISYKFLSDNSLDITGFFNEKLDLIIVNKSKYRKIKQSSTNKKFTTIKTKPGLGIKFFAFSMDKKNPLTSYTKLREAIAAAFDRSKIFDVKDSNDNLMNSLVPQQILDLNAKEHSYDLSKAKKIISGLPDKVKSEIFSVCSSVKSRDSELLVKGMKDIGLKVKLDVHAKNYYRGIINERPDIFRVSMLPSFPDPTEYYALFYSKSGKDNNLAQYKNPKYDELFEASLYEQNKEKRKDIFRKLEDILFNDIPIIYVSHEPSKYVLLSEKVKNFKFRTIFPDFRYLWVENETH</sequence>
<dbReference type="PANTHER" id="PTHR30290">
    <property type="entry name" value="PERIPLASMIC BINDING COMPONENT OF ABC TRANSPORTER"/>
    <property type="match status" value="1"/>
</dbReference>
<dbReference type="Gene3D" id="3.10.105.10">
    <property type="entry name" value="Dipeptide-binding Protein, Domain 3"/>
    <property type="match status" value="1"/>
</dbReference>
<dbReference type="AlphaFoldDB" id="A0A3B1BJ80"/>
<dbReference type="InterPro" id="IPR000914">
    <property type="entry name" value="SBP_5_dom"/>
</dbReference>
<dbReference type="InterPro" id="IPR039424">
    <property type="entry name" value="SBP_5"/>
</dbReference>